<dbReference type="InterPro" id="IPR044974">
    <property type="entry name" value="Disease_R_plants"/>
</dbReference>
<protein>
    <recommendedName>
        <fullName evidence="6">TIR domain-containing protein</fullName>
    </recommendedName>
</protein>
<dbReference type="Gene3D" id="3.40.50.300">
    <property type="entry name" value="P-loop containing nucleotide triphosphate hydrolases"/>
    <property type="match status" value="1"/>
</dbReference>
<dbReference type="Gene3D" id="1.10.8.430">
    <property type="entry name" value="Helical domain of apoptotic protease-activating factors"/>
    <property type="match status" value="1"/>
</dbReference>
<dbReference type="PANTHER" id="PTHR11017">
    <property type="entry name" value="LEUCINE-RICH REPEAT-CONTAINING PROTEIN"/>
    <property type="match status" value="1"/>
</dbReference>
<organism evidence="7 8">
    <name type="scientific">Liquidambar formosana</name>
    <name type="common">Formosan gum</name>
    <dbReference type="NCBI Taxonomy" id="63359"/>
    <lineage>
        <taxon>Eukaryota</taxon>
        <taxon>Viridiplantae</taxon>
        <taxon>Streptophyta</taxon>
        <taxon>Embryophyta</taxon>
        <taxon>Tracheophyta</taxon>
        <taxon>Spermatophyta</taxon>
        <taxon>Magnoliopsida</taxon>
        <taxon>eudicotyledons</taxon>
        <taxon>Gunneridae</taxon>
        <taxon>Pentapetalae</taxon>
        <taxon>Saxifragales</taxon>
        <taxon>Altingiaceae</taxon>
        <taxon>Liquidambar</taxon>
    </lineage>
</organism>
<dbReference type="PROSITE" id="PS50104">
    <property type="entry name" value="TIR"/>
    <property type="match status" value="1"/>
</dbReference>
<feature type="signal peptide" evidence="5">
    <location>
        <begin position="1"/>
        <end position="23"/>
    </location>
</feature>
<feature type="domain" description="TIR" evidence="6">
    <location>
        <begin position="230"/>
        <end position="404"/>
    </location>
</feature>
<keyword evidence="8" id="KW-1185">Reference proteome</keyword>
<dbReference type="InterPro" id="IPR058546">
    <property type="entry name" value="RPS4B/Roq1-like_LRR"/>
</dbReference>
<dbReference type="SMART" id="SM00255">
    <property type="entry name" value="TIR"/>
    <property type="match status" value="1"/>
</dbReference>
<evidence type="ECO:0000256" key="2">
    <source>
        <dbReference type="ARBA" id="ARBA00022737"/>
    </source>
</evidence>
<keyword evidence="2" id="KW-0677">Repeat</keyword>
<dbReference type="InterPro" id="IPR002182">
    <property type="entry name" value="NB-ARC"/>
</dbReference>
<dbReference type="EMBL" id="JBBPBK010000002">
    <property type="protein sequence ID" value="KAK9290772.1"/>
    <property type="molecule type" value="Genomic_DNA"/>
</dbReference>
<comment type="caution">
    <text evidence="7">The sequence shown here is derived from an EMBL/GenBank/DDBJ whole genome shotgun (WGS) entry which is preliminary data.</text>
</comment>
<dbReference type="Proteomes" id="UP001415857">
    <property type="component" value="Unassembled WGS sequence"/>
</dbReference>
<dbReference type="SUPFAM" id="SSF52058">
    <property type="entry name" value="L domain-like"/>
    <property type="match status" value="1"/>
</dbReference>
<dbReference type="SUPFAM" id="SSF52200">
    <property type="entry name" value="Toll/Interleukin receptor TIR domain"/>
    <property type="match status" value="1"/>
</dbReference>
<dbReference type="GO" id="GO:0006952">
    <property type="term" value="P:defense response"/>
    <property type="evidence" value="ECO:0007669"/>
    <property type="project" value="InterPro"/>
</dbReference>
<dbReference type="InterPro" id="IPR042197">
    <property type="entry name" value="Apaf_helical"/>
</dbReference>
<feature type="chain" id="PRO_5043037997" description="TIR domain-containing protein" evidence="5">
    <location>
        <begin position="24"/>
        <end position="1292"/>
    </location>
</feature>
<dbReference type="InterPro" id="IPR000157">
    <property type="entry name" value="TIR_dom"/>
</dbReference>
<name>A0AAP0S536_LIQFO</name>
<dbReference type="Gene3D" id="3.40.50.10140">
    <property type="entry name" value="Toll/interleukin-1 receptor homology (TIR) domain"/>
    <property type="match status" value="1"/>
</dbReference>
<dbReference type="FunFam" id="3.40.50.10140:FF:000007">
    <property type="entry name" value="Disease resistance protein (TIR-NBS-LRR class)"/>
    <property type="match status" value="1"/>
</dbReference>
<proteinExistence type="predicted"/>
<evidence type="ECO:0000256" key="5">
    <source>
        <dbReference type="SAM" id="SignalP"/>
    </source>
</evidence>
<dbReference type="PANTHER" id="PTHR11017:SF271">
    <property type="entry name" value="DISEASE RESISTANCE PROTEIN (TIR-NBS-LRR CLASS) FAMILY"/>
    <property type="match status" value="1"/>
</dbReference>
<keyword evidence="4" id="KW-0520">NAD</keyword>
<evidence type="ECO:0000313" key="7">
    <source>
        <dbReference type="EMBL" id="KAK9290772.1"/>
    </source>
</evidence>
<dbReference type="SUPFAM" id="SSF52540">
    <property type="entry name" value="P-loop containing nucleoside triphosphate hydrolases"/>
    <property type="match status" value="1"/>
</dbReference>
<gene>
    <name evidence="7" type="ORF">L1049_008949</name>
</gene>
<accession>A0AAP0S536</accession>
<dbReference type="Pfam" id="PF23286">
    <property type="entry name" value="LRR_13"/>
    <property type="match status" value="1"/>
</dbReference>
<dbReference type="InterPro" id="IPR058192">
    <property type="entry name" value="WHD_ROQ1-like"/>
</dbReference>
<dbReference type="InterPro" id="IPR032675">
    <property type="entry name" value="LRR_dom_sf"/>
</dbReference>
<dbReference type="InterPro" id="IPR027417">
    <property type="entry name" value="P-loop_NTPase"/>
</dbReference>
<evidence type="ECO:0000256" key="1">
    <source>
        <dbReference type="ARBA" id="ARBA00022614"/>
    </source>
</evidence>
<evidence type="ECO:0000256" key="4">
    <source>
        <dbReference type="ARBA" id="ARBA00023027"/>
    </source>
</evidence>
<dbReference type="Pfam" id="PF23282">
    <property type="entry name" value="WHD_ROQ1"/>
    <property type="match status" value="1"/>
</dbReference>
<reference evidence="7 8" key="1">
    <citation type="journal article" date="2024" name="Plant J.">
        <title>Genome sequences and population genomics reveal climatic adaptation and genomic divergence between two closely related sweetgum species.</title>
        <authorList>
            <person name="Xu W.Q."/>
            <person name="Ren C.Q."/>
            <person name="Zhang X.Y."/>
            <person name="Comes H.P."/>
            <person name="Liu X.H."/>
            <person name="Li Y.G."/>
            <person name="Kettle C.J."/>
            <person name="Jalonen R."/>
            <person name="Gaisberger H."/>
            <person name="Ma Y.Z."/>
            <person name="Qiu Y.X."/>
        </authorList>
    </citation>
    <scope>NUCLEOTIDE SEQUENCE [LARGE SCALE GENOMIC DNA]</scope>
    <source>
        <strain evidence="7">Hangzhou</strain>
    </source>
</reference>
<evidence type="ECO:0000256" key="3">
    <source>
        <dbReference type="ARBA" id="ARBA00022821"/>
    </source>
</evidence>
<dbReference type="Pfam" id="PF01582">
    <property type="entry name" value="TIR"/>
    <property type="match status" value="1"/>
</dbReference>
<dbReference type="PRINTS" id="PR00364">
    <property type="entry name" value="DISEASERSIST"/>
</dbReference>
<sequence>MLFAVHLFSFGVFCFFLWKIGDSFVNSMVEKVRESLKVIFEQVGYLIYYHRNMKTLLTEIEKLGIIKKDVEHSVLEAQNNGKRIGDGVYSWLKTVDRINEEVKMLEDEATLNKSWLNGWCPDLISRYSLSWEAKKKTQDVIELQRDNTRYILADFESRRKVMVEIMAAPKDDSINAIGMCGLGGVGKTTKSWQLSRMTKGTEALMFGDDQQCKEGATKGTADSASIAPTWNYDVFLSTFRGKDTRNNFTDRLYRALVRGGIRTFRDVNQLRKGDEAISSYLLEGIERSRVSVLVFSENYADSTWCLDELVKILECKTKVGQTVLPVFYDVSPSDVRKQMGSFGEAFSKLKERFKWEIDGGGRVERWRAALTEAATLSGWDLHDAAKGHESKFIQQIVEEISIKLNHKYFSIATYPVGIDSKAEHLNGLLKIDSNVVLTIGICGISGIGKTTIAKAVYNLAFLKFDGSSFLHDVRKAAKRPDGLVQLQKQLLYDILLKEKVEIRSVDIGINLIKYKLCHKRVLLVLDDVDHLDQLNALVGEHNWFGLGSRIIITTINEDLLKVLQVDEMYSVPELRRDESLQLFSWHAFQQDHPIEDYNEISNDIVGYAGGLPLALEVLGRSLSNEASMALWIHALENLKNTPNDDILNILRISFDGLNDDGQKNVFLDIACYFIGMDKDYVLRILNDCGFSSEAAIHVLTERHLLTIDKNNKLKMHDLLRDMGREIILEESPNNPGERSRLWFHEDVNEVLTKHSGTGEVEGIVLDFLIVKDLHFSAEAFAKMHKLRLLHLDSVDLTGDYEHISGELRWLCWHRFPLKFIPTRFHLENLVALDMCYSSLTQIWKETRVLYKLKFLNVSHSHCLMKTPDFKGLPSLEKLLLEDCISLVEVHPSIGNLSKLVFLNLKDCKNLVNLPRSIYTLTSLENLDLSGCSNISLSESLGRSSYSIPRGLPTSLSNCMYLTELCLRDCNLVDAIPSDIGSLSTLKILDLRGNNFICLPDTMTRLSKLRTLLLSTCTRLQLLPELPENLSCLLADNCWSLERLPDVSNSQTRPSFMLGSCCSLVEIQVLDKLESLDALEMGHCNKLAHTFRKTGFLQELFERCMSGYLLPATDIPGWFSYQSLGSSIAFVVPHHVIIQGLTLGILYSSNTAFTGIYSYFEVVVTDKTKSLKWTPPINVEIPLTREPHLLVGFIPHSSLGNQLEGGDELEVSIGEDSLVVKKCGIRWVYEQGVKVPCSNDQQAVIQYTSPLYGHVAVAPEDDRYGDGYVQGLEAGPSRDAASSSSATLCYSTP</sequence>
<dbReference type="Pfam" id="PF00931">
    <property type="entry name" value="NB-ARC"/>
    <property type="match status" value="1"/>
</dbReference>
<keyword evidence="5" id="KW-0732">Signal</keyword>
<dbReference type="Gene3D" id="3.80.10.10">
    <property type="entry name" value="Ribonuclease Inhibitor"/>
    <property type="match status" value="2"/>
</dbReference>
<keyword evidence="3" id="KW-0611">Plant defense</keyword>
<dbReference type="GO" id="GO:0043531">
    <property type="term" value="F:ADP binding"/>
    <property type="evidence" value="ECO:0007669"/>
    <property type="project" value="InterPro"/>
</dbReference>
<dbReference type="InterPro" id="IPR035897">
    <property type="entry name" value="Toll_tir_struct_dom_sf"/>
</dbReference>
<dbReference type="GO" id="GO:0007165">
    <property type="term" value="P:signal transduction"/>
    <property type="evidence" value="ECO:0007669"/>
    <property type="project" value="InterPro"/>
</dbReference>
<evidence type="ECO:0000313" key="8">
    <source>
        <dbReference type="Proteomes" id="UP001415857"/>
    </source>
</evidence>
<evidence type="ECO:0000259" key="6">
    <source>
        <dbReference type="PROSITE" id="PS50104"/>
    </source>
</evidence>
<keyword evidence="1" id="KW-0433">Leucine-rich repeat</keyword>